<keyword evidence="5 6" id="KW-0449">Lipoprotein</keyword>
<dbReference type="GO" id="GO:0015920">
    <property type="term" value="P:lipopolysaccharide transport"/>
    <property type="evidence" value="ECO:0007669"/>
    <property type="project" value="TreeGrafter"/>
</dbReference>
<dbReference type="Gene3D" id="3.30.160.150">
    <property type="entry name" value="Lipoprotein like domain"/>
    <property type="match status" value="1"/>
</dbReference>
<keyword evidence="1 6" id="KW-0732">Signal</keyword>
<comment type="subcellular location">
    <subcellularLocation>
        <location evidence="6">Cell outer membrane</location>
        <topology evidence="6">Lipid-anchor</topology>
    </subcellularLocation>
</comment>
<protein>
    <recommendedName>
        <fullName evidence="6">LPS-assembly lipoprotein LptE</fullName>
    </recommendedName>
</protein>
<keyword evidence="2 6" id="KW-0472">Membrane</keyword>
<dbReference type="PROSITE" id="PS51257">
    <property type="entry name" value="PROKAR_LIPOPROTEIN"/>
    <property type="match status" value="1"/>
</dbReference>
<feature type="signal peptide" evidence="7">
    <location>
        <begin position="1"/>
        <end position="19"/>
    </location>
</feature>
<dbReference type="Proteomes" id="UP000241736">
    <property type="component" value="Unassembled WGS sequence"/>
</dbReference>
<evidence type="ECO:0000256" key="5">
    <source>
        <dbReference type="ARBA" id="ARBA00023288"/>
    </source>
</evidence>
<evidence type="ECO:0000313" key="9">
    <source>
        <dbReference type="Proteomes" id="UP000241736"/>
    </source>
</evidence>
<name>A0A2P6M9P7_9GAMM</name>
<evidence type="ECO:0000256" key="3">
    <source>
        <dbReference type="ARBA" id="ARBA00023139"/>
    </source>
</evidence>
<evidence type="ECO:0000256" key="2">
    <source>
        <dbReference type="ARBA" id="ARBA00023136"/>
    </source>
</evidence>
<comment type="similarity">
    <text evidence="6">Belongs to the LptE lipoprotein family.</text>
</comment>
<reference evidence="8 9" key="1">
    <citation type="submission" date="2018-03" db="EMBL/GenBank/DDBJ databases">
        <title>Arenimonas caeni sp. nov., isolated from activated sludge.</title>
        <authorList>
            <person name="Liu H."/>
        </authorList>
    </citation>
    <scope>NUCLEOTIDE SEQUENCE [LARGE SCALE GENOMIC DNA]</scope>
    <source>
        <strain evidence="9">z29</strain>
    </source>
</reference>
<accession>A0A2P6M9P7</accession>
<evidence type="ECO:0000256" key="7">
    <source>
        <dbReference type="SAM" id="SignalP"/>
    </source>
</evidence>
<dbReference type="HAMAP" id="MF_01186">
    <property type="entry name" value="LPS_assembly_LptE"/>
    <property type="match status" value="1"/>
</dbReference>
<dbReference type="GO" id="GO:0001530">
    <property type="term" value="F:lipopolysaccharide binding"/>
    <property type="evidence" value="ECO:0007669"/>
    <property type="project" value="TreeGrafter"/>
</dbReference>
<dbReference type="AlphaFoldDB" id="A0A2P6M9P7"/>
<keyword evidence="9" id="KW-1185">Reference proteome</keyword>
<evidence type="ECO:0000256" key="4">
    <source>
        <dbReference type="ARBA" id="ARBA00023237"/>
    </source>
</evidence>
<dbReference type="InterPro" id="IPR007485">
    <property type="entry name" value="LPS_assembly_LptE"/>
</dbReference>
<comment type="subunit">
    <text evidence="6">Component of the lipopolysaccharide transport and assembly complex. Interacts with LptD.</text>
</comment>
<proteinExistence type="inferred from homology"/>
<dbReference type="GO" id="GO:0009279">
    <property type="term" value="C:cell outer membrane"/>
    <property type="evidence" value="ECO:0007669"/>
    <property type="project" value="UniProtKB-SubCell"/>
</dbReference>
<evidence type="ECO:0000256" key="6">
    <source>
        <dbReference type="HAMAP-Rule" id="MF_01186"/>
    </source>
</evidence>
<evidence type="ECO:0000256" key="1">
    <source>
        <dbReference type="ARBA" id="ARBA00022729"/>
    </source>
</evidence>
<comment type="caution">
    <text evidence="8">The sequence shown here is derived from an EMBL/GenBank/DDBJ whole genome shotgun (WGS) entry which is preliminary data.</text>
</comment>
<feature type="chain" id="PRO_5015171866" description="LPS-assembly lipoprotein LptE" evidence="7">
    <location>
        <begin position="20"/>
        <end position="163"/>
    </location>
</feature>
<organism evidence="8 9">
    <name type="scientific">Arenimonas caeni</name>
    <dbReference type="NCBI Taxonomy" id="2058085"/>
    <lineage>
        <taxon>Bacteria</taxon>
        <taxon>Pseudomonadati</taxon>
        <taxon>Pseudomonadota</taxon>
        <taxon>Gammaproteobacteria</taxon>
        <taxon>Lysobacterales</taxon>
        <taxon>Lysobacteraceae</taxon>
        <taxon>Arenimonas</taxon>
    </lineage>
</organism>
<dbReference type="Pfam" id="PF04390">
    <property type="entry name" value="LptE"/>
    <property type="match status" value="1"/>
</dbReference>
<sequence>MRNLLIVLCLSLLAAGCGFKPRASLAVATELGPVAVSASDRFSPLARDLAAALTRAGAEPAVEGEPASTLKLLRERRSSRPLTYERGAGVREYEITYEVEFELRAADGSVRVPKQRVELSRDYTYDARGAIGSPAEERLLDEELRRGMVAAVMRRLDAALRAD</sequence>
<dbReference type="PANTHER" id="PTHR38098">
    <property type="entry name" value="LPS-ASSEMBLY LIPOPROTEIN LPTE"/>
    <property type="match status" value="1"/>
</dbReference>
<keyword evidence="4 6" id="KW-0998">Cell outer membrane</keyword>
<evidence type="ECO:0000313" key="8">
    <source>
        <dbReference type="EMBL" id="PRH82717.1"/>
    </source>
</evidence>
<dbReference type="OrthoDB" id="7349153at2"/>
<dbReference type="GO" id="GO:0043165">
    <property type="term" value="P:Gram-negative-bacterium-type cell outer membrane assembly"/>
    <property type="evidence" value="ECO:0007669"/>
    <property type="project" value="UniProtKB-UniRule"/>
</dbReference>
<gene>
    <name evidence="6" type="primary">lptE</name>
    <name evidence="8" type="ORF">C6N40_05775</name>
</gene>
<keyword evidence="3 6" id="KW-0564">Palmitate</keyword>
<dbReference type="GO" id="GO:1990351">
    <property type="term" value="C:transporter complex"/>
    <property type="evidence" value="ECO:0007669"/>
    <property type="project" value="TreeGrafter"/>
</dbReference>
<dbReference type="RefSeq" id="WP_106990062.1">
    <property type="nucleotide sequence ID" value="NZ_KZ679087.1"/>
</dbReference>
<comment type="function">
    <text evidence="6">Together with LptD, is involved in the assembly of lipopolysaccharide (LPS) at the surface of the outer membrane. Required for the proper assembly of LptD. Binds LPS and may serve as the LPS recognition site at the outer membrane.</text>
</comment>
<dbReference type="PANTHER" id="PTHR38098:SF1">
    <property type="entry name" value="LPS-ASSEMBLY LIPOPROTEIN LPTE"/>
    <property type="match status" value="1"/>
</dbReference>
<dbReference type="EMBL" id="PVLF01000005">
    <property type="protein sequence ID" value="PRH82717.1"/>
    <property type="molecule type" value="Genomic_DNA"/>
</dbReference>